<evidence type="ECO:0000313" key="2">
    <source>
        <dbReference type="Proteomes" id="UP001159427"/>
    </source>
</evidence>
<proteinExistence type="predicted"/>
<organism evidence="1 2">
    <name type="scientific">Porites evermanni</name>
    <dbReference type="NCBI Taxonomy" id="104178"/>
    <lineage>
        <taxon>Eukaryota</taxon>
        <taxon>Metazoa</taxon>
        <taxon>Cnidaria</taxon>
        <taxon>Anthozoa</taxon>
        <taxon>Hexacorallia</taxon>
        <taxon>Scleractinia</taxon>
        <taxon>Fungiina</taxon>
        <taxon>Poritidae</taxon>
        <taxon>Porites</taxon>
    </lineage>
</organism>
<dbReference type="PANTHER" id="PTHR46601:SF2">
    <property type="entry name" value="UBIQUITIN-LIKE PROTEASE FAMILY PROFILE DOMAIN-CONTAINING PROTEIN"/>
    <property type="match status" value="1"/>
</dbReference>
<keyword evidence="2" id="KW-1185">Reference proteome</keyword>
<name>A0ABN8LUG4_9CNID</name>
<gene>
    <name evidence="1" type="ORF">PEVE_00002694</name>
</gene>
<reference evidence="1 2" key="1">
    <citation type="submission" date="2022-05" db="EMBL/GenBank/DDBJ databases">
        <authorList>
            <consortium name="Genoscope - CEA"/>
            <person name="William W."/>
        </authorList>
    </citation>
    <scope>NUCLEOTIDE SEQUENCE [LARGE SCALE GENOMIC DNA]</scope>
</reference>
<protein>
    <submittedName>
        <fullName evidence="1">Uncharacterized protein</fullName>
    </submittedName>
</protein>
<accession>A0ABN8LUG4</accession>
<comment type="caution">
    <text evidence="1">The sequence shown here is derived from an EMBL/GenBank/DDBJ whole genome shotgun (WGS) entry which is preliminary data.</text>
</comment>
<sequence length="397" mass="45888">MLRGIRPIRTKTKKGKECKEEVKPLAQVKLQEGRILTVKESDIQAKTKREESRKLFPRPRCITSLPNTSSSRRALGKVSRVLPQSPRKRKAVVFKLAHASGFRGKKKCTRGNRGLPKETGHLVKDFFQLDSISRQAQGRKDFVTVRENNTKHHIQKRHLLWSLRECYSILMKENPTTEIGFSKFCSLRPVNVLLSADMPKGVCLCKYHENIKMLCESLHKEIDDFPMYSGTFAENFVCRPESELCMLGKCKKCAKCPRLLQKIRSSAGKLDEHATWYQWEHVEQMVQAKKGKSLKRVKKIQKVLKEGTVDDLQVDLEVQLPSFLEHVFVKRQQARFFKEKLEHLTEEEAVVQVDFAENYSCKYQREVQSAHWSQDQVTLFTVAIWAKSFSPCCSGLF</sequence>
<dbReference type="Proteomes" id="UP001159427">
    <property type="component" value="Unassembled WGS sequence"/>
</dbReference>
<dbReference type="EMBL" id="CALNXI010000116">
    <property type="protein sequence ID" value="CAH3019470.1"/>
    <property type="molecule type" value="Genomic_DNA"/>
</dbReference>
<dbReference type="PANTHER" id="PTHR46601">
    <property type="entry name" value="ULP_PROTEASE DOMAIN-CONTAINING PROTEIN"/>
    <property type="match status" value="1"/>
</dbReference>
<evidence type="ECO:0000313" key="1">
    <source>
        <dbReference type="EMBL" id="CAH3019470.1"/>
    </source>
</evidence>